<dbReference type="EMBL" id="SLXL01000015">
    <property type="protein sequence ID" value="TCP20884.1"/>
    <property type="molecule type" value="Genomic_DNA"/>
</dbReference>
<accession>A0A4R2NI82</accession>
<evidence type="ECO:0000313" key="2">
    <source>
        <dbReference type="Proteomes" id="UP000295733"/>
    </source>
</evidence>
<organism evidence="1 2">
    <name type="scientific">Rhodovulum adriaticum</name>
    <name type="common">Rhodopseudomonas adriatica</name>
    <dbReference type="NCBI Taxonomy" id="35804"/>
    <lineage>
        <taxon>Bacteria</taxon>
        <taxon>Pseudomonadati</taxon>
        <taxon>Pseudomonadota</taxon>
        <taxon>Alphaproteobacteria</taxon>
        <taxon>Rhodobacterales</taxon>
        <taxon>Paracoccaceae</taxon>
        <taxon>Rhodovulum</taxon>
    </lineage>
</organism>
<sequence>MTNTTAILDHLCAAADILDANAQRHHRDWHPDTRDTVRTLRNAADALYQAAEAVSTGAPLDGPETRFAVAVALAKLAEAGVLSQEVVDGIAGEVSAGLGAAEVA</sequence>
<evidence type="ECO:0000313" key="1">
    <source>
        <dbReference type="EMBL" id="TCP20884.1"/>
    </source>
</evidence>
<protein>
    <submittedName>
        <fullName evidence="1">Uncharacterized protein</fullName>
    </submittedName>
</protein>
<keyword evidence="2" id="KW-1185">Reference proteome</keyword>
<proteinExistence type="predicted"/>
<gene>
    <name evidence="1" type="ORF">EV656_1153</name>
</gene>
<reference evidence="1 2" key="1">
    <citation type="submission" date="2019-03" db="EMBL/GenBank/DDBJ databases">
        <title>Genomic Encyclopedia of Type Strains, Phase IV (KMG-IV): sequencing the most valuable type-strain genomes for metagenomic binning, comparative biology and taxonomic classification.</title>
        <authorList>
            <person name="Goeker M."/>
        </authorList>
    </citation>
    <scope>NUCLEOTIDE SEQUENCE [LARGE SCALE GENOMIC DNA]</scope>
    <source>
        <strain evidence="1 2">DSM 2781</strain>
    </source>
</reference>
<dbReference type="Proteomes" id="UP000295733">
    <property type="component" value="Unassembled WGS sequence"/>
</dbReference>
<dbReference type="AlphaFoldDB" id="A0A4R2NI82"/>
<name>A0A4R2NI82_RHOAD</name>
<comment type="caution">
    <text evidence="1">The sequence shown here is derived from an EMBL/GenBank/DDBJ whole genome shotgun (WGS) entry which is preliminary data.</text>
</comment>
<dbReference type="RefSeq" id="WP_132605380.1">
    <property type="nucleotide sequence ID" value="NZ_NRRP01000054.1"/>
</dbReference>